<dbReference type="SUPFAM" id="SSF53649">
    <property type="entry name" value="Alkaline phosphatase-like"/>
    <property type="match status" value="1"/>
</dbReference>
<sequence>MRLHLALLLFVLTLFLGGRPLHAADGPPNFLVILCDDLGYGDLHCYGHPTIRTPHLDKLAEEGIRLTACYSASALCSPARAGLLTGRMPTRSGIYTWIAEGNPMHLGQDETTIATVLKQRGYDACHSGKWHLNGLFNSPEQNQPGDHGFDHWFATQNNAIPTHENPRNFVRNGQPVGPLKGYSCQLVADEAINWLKSRTDSSKPFFLNVCFHEPHEQVASPSELVKTYPDIATEQAEYFANVTNMDAAVGRLMTALDELKLSTNTLVVFTSDNGPETLDRYPKATHCWGSAGPLRGMKLHVYDGGIREPGILRWTGKIQPGQVSDVPVSSLDLFPTCCELAGITAPPRKPLDGVSIVPLLNGKKFERPQPLFWHYYGGLGNRQVALRDGDWKLVAWTDQPTSKASGGSLVKGMVPVMKSTRLVGCELYHITDDIGEQKNLADQEPERTKRLFDEAQKLYGEVTAEGPDWYHEMPRVQK</sequence>
<dbReference type="OrthoDB" id="9803751at2"/>
<feature type="chain" id="PRO_5011790459" evidence="5">
    <location>
        <begin position="24"/>
        <end position="478"/>
    </location>
</feature>
<feature type="domain" description="Sulfatase N-terminal" evidence="6">
    <location>
        <begin position="28"/>
        <end position="343"/>
    </location>
</feature>
<dbReference type="Pfam" id="PF00884">
    <property type="entry name" value="Sulfatase"/>
    <property type="match status" value="1"/>
</dbReference>
<gene>
    <name evidence="7" type="ORF">SAMN05421753_10480</name>
</gene>
<dbReference type="AlphaFoldDB" id="A0A1I3E4R1"/>
<dbReference type="EMBL" id="FOQD01000004">
    <property type="protein sequence ID" value="SFH93955.1"/>
    <property type="molecule type" value="Genomic_DNA"/>
</dbReference>
<keyword evidence="4" id="KW-0106">Calcium</keyword>
<evidence type="ECO:0000256" key="4">
    <source>
        <dbReference type="ARBA" id="ARBA00022837"/>
    </source>
</evidence>
<dbReference type="InterPro" id="IPR024607">
    <property type="entry name" value="Sulfatase_CS"/>
</dbReference>
<dbReference type="InterPro" id="IPR000917">
    <property type="entry name" value="Sulfatase_N"/>
</dbReference>
<dbReference type="RefSeq" id="WP_092048450.1">
    <property type="nucleotide sequence ID" value="NZ_FOQD01000004.1"/>
</dbReference>
<evidence type="ECO:0000256" key="3">
    <source>
        <dbReference type="ARBA" id="ARBA00022801"/>
    </source>
</evidence>
<evidence type="ECO:0000256" key="5">
    <source>
        <dbReference type="SAM" id="SignalP"/>
    </source>
</evidence>
<dbReference type="PANTHER" id="PTHR42693:SF53">
    <property type="entry name" value="ENDO-4-O-SULFATASE"/>
    <property type="match status" value="1"/>
</dbReference>
<evidence type="ECO:0000313" key="8">
    <source>
        <dbReference type="Proteomes" id="UP000199518"/>
    </source>
</evidence>
<keyword evidence="2" id="KW-0479">Metal-binding</keyword>
<dbReference type="PROSITE" id="PS00523">
    <property type="entry name" value="SULFATASE_1"/>
    <property type="match status" value="1"/>
</dbReference>
<organism evidence="7 8">
    <name type="scientific">Planctomicrobium piriforme</name>
    <dbReference type="NCBI Taxonomy" id="1576369"/>
    <lineage>
        <taxon>Bacteria</taxon>
        <taxon>Pseudomonadati</taxon>
        <taxon>Planctomycetota</taxon>
        <taxon>Planctomycetia</taxon>
        <taxon>Planctomycetales</taxon>
        <taxon>Planctomycetaceae</taxon>
        <taxon>Planctomicrobium</taxon>
    </lineage>
</organism>
<evidence type="ECO:0000259" key="6">
    <source>
        <dbReference type="Pfam" id="PF00884"/>
    </source>
</evidence>
<name>A0A1I3E4R1_9PLAN</name>
<keyword evidence="5" id="KW-0732">Signal</keyword>
<dbReference type="GO" id="GO:0046872">
    <property type="term" value="F:metal ion binding"/>
    <property type="evidence" value="ECO:0007669"/>
    <property type="project" value="UniProtKB-KW"/>
</dbReference>
<keyword evidence="3" id="KW-0378">Hydrolase</keyword>
<protein>
    <submittedName>
        <fullName evidence="7">Arylsulfatase A</fullName>
    </submittedName>
</protein>
<evidence type="ECO:0000313" key="7">
    <source>
        <dbReference type="EMBL" id="SFH93955.1"/>
    </source>
</evidence>
<dbReference type="InterPro" id="IPR017850">
    <property type="entry name" value="Alkaline_phosphatase_core_sf"/>
</dbReference>
<dbReference type="InterPro" id="IPR050738">
    <property type="entry name" value="Sulfatase"/>
</dbReference>
<evidence type="ECO:0000256" key="2">
    <source>
        <dbReference type="ARBA" id="ARBA00022723"/>
    </source>
</evidence>
<feature type="signal peptide" evidence="5">
    <location>
        <begin position="1"/>
        <end position="23"/>
    </location>
</feature>
<keyword evidence="8" id="KW-1185">Reference proteome</keyword>
<dbReference type="STRING" id="1576369.SAMN05421753_10480"/>
<comment type="similarity">
    <text evidence="1">Belongs to the sulfatase family.</text>
</comment>
<proteinExistence type="inferred from homology"/>
<dbReference type="GO" id="GO:0004065">
    <property type="term" value="F:arylsulfatase activity"/>
    <property type="evidence" value="ECO:0007669"/>
    <property type="project" value="TreeGrafter"/>
</dbReference>
<dbReference type="Gene3D" id="3.30.1120.10">
    <property type="match status" value="1"/>
</dbReference>
<evidence type="ECO:0000256" key="1">
    <source>
        <dbReference type="ARBA" id="ARBA00008779"/>
    </source>
</evidence>
<reference evidence="8" key="1">
    <citation type="submission" date="2016-10" db="EMBL/GenBank/DDBJ databases">
        <authorList>
            <person name="Varghese N."/>
            <person name="Submissions S."/>
        </authorList>
    </citation>
    <scope>NUCLEOTIDE SEQUENCE [LARGE SCALE GENOMIC DNA]</scope>
    <source>
        <strain evidence="8">DSM 26348</strain>
    </source>
</reference>
<accession>A0A1I3E4R1</accession>
<dbReference type="PANTHER" id="PTHR42693">
    <property type="entry name" value="ARYLSULFATASE FAMILY MEMBER"/>
    <property type="match status" value="1"/>
</dbReference>
<dbReference type="Proteomes" id="UP000199518">
    <property type="component" value="Unassembled WGS sequence"/>
</dbReference>
<dbReference type="Gene3D" id="3.40.720.10">
    <property type="entry name" value="Alkaline Phosphatase, subunit A"/>
    <property type="match status" value="1"/>
</dbReference>